<organism evidence="7 8">
    <name type="scientific">Pseudonocardia acidicola</name>
    <dbReference type="NCBI Taxonomy" id="2724939"/>
    <lineage>
        <taxon>Bacteria</taxon>
        <taxon>Bacillati</taxon>
        <taxon>Actinomycetota</taxon>
        <taxon>Actinomycetes</taxon>
        <taxon>Pseudonocardiales</taxon>
        <taxon>Pseudonocardiaceae</taxon>
        <taxon>Pseudonocardia</taxon>
    </lineage>
</organism>
<dbReference type="PANTHER" id="PTHR39087">
    <property type="entry name" value="UPF0104 MEMBRANE PROTEIN MJ1595"/>
    <property type="match status" value="1"/>
</dbReference>
<keyword evidence="4 6" id="KW-1133">Transmembrane helix</keyword>
<dbReference type="NCBIfam" id="TIGR00374">
    <property type="entry name" value="flippase-like domain"/>
    <property type="match status" value="1"/>
</dbReference>
<evidence type="ECO:0000313" key="7">
    <source>
        <dbReference type="EMBL" id="NMH97610.1"/>
    </source>
</evidence>
<feature type="transmembrane region" description="Helical" evidence="6">
    <location>
        <begin position="53"/>
        <end position="80"/>
    </location>
</feature>
<reference evidence="7 8" key="1">
    <citation type="submission" date="2020-04" db="EMBL/GenBank/DDBJ databases">
        <authorList>
            <person name="Klaysubun C."/>
            <person name="Duangmal K."/>
            <person name="Lipun K."/>
        </authorList>
    </citation>
    <scope>NUCLEOTIDE SEQUENCE [LARGE SCALE GENOMIC DNA]</scope>
    <source>
        <strain evidence="7 8">K10HN5</strain>
    </source>
</reference>
<keyword evidence="3 6" id="KW-0812">Transmembrane</keyword>
<feature type="transmembrane region" description="Helical" evidence="6">
    <location>
        <begin position="122"/>
        <end position="145"/>
    </location>
</feature>
<dbReference type="Pfam" id="PF03706">
    <property type="entry name" value="LPG_synthase_TM"/>
    <property type="match status" value="1"/>
</dbReference>
<evidence type="ECO:0000256" key="4">
    <source>
        <dbReference type="ARBA" id="ARBA00022989"/>
    </source>
</evidence>
<feature type="transmembrane region" description="Helical" evidence="6">
    <location>
        <begin position="199"/>
        <end position="222"/>
    </location>
</feature>
<gene>
    <name evidence="7" type="ORF">HF526_09835</name>
</gene>
<feature type="transmembrane region" description="Helical" evidence="6">
    <location>
        <begin position="92"/>
        <end position="116"/>
    </location>
</feature>
<feature type="transmembrane region" description="Helical" evidence="6">
    <location>
        <begin position="228"/>
        <end position="246"/>
    </location>
</feature>
<evidence type="ECO:0000256" key="5">
    <source>
        <dbReference type="ARBA" id="ARBA00023136"/>
    </source>
</evidence>
<dbReference type="PANTHER" id="PTHR39087:SF2">
    <property type="entry name" value="UPF0104 MEMBRANE PROTEIN MJ1595"/>
    <property type="match status" value="1"/>
</dbReference>
<feature type="transmembrane region" description="Helical" evidence="6">
    <location>
        <begin position="258"/>
        <end position="275"/>
    </location>
</feature>
<evidence type="ECO:0000256" key="3">
    <source>
        <dbReference type="ARBA" id="ARBA00022692"/>
    </source>
</evidence>
<proteinExistence type="predicted"/>
<keyword evidence="5 6" id="KW-0472">Membrane</keyword>
<evidence type="ECO:0000256" key="2">
    <source>
        <dbReference type="ARBA" id="ARBA00022475"/>
    </source>
</evidence>
<name>A0ABX1S7S4_9PSEU</name>
<protein>
    <submittedName>
        <fullName evidence="7">Flippase-like domain-containing protein</fullName>
    </submittedName>
</protein>
<evidence type="ECO:0000313" key="8">
    <source>
        <dbReference type="Proteomes" id="UP000820669"/>
    </source>
</evidence>
<dbReference type="EMBL" id="JAAXLA010000013">
    <property type="protein sequence ID" value="NMH97610.1"/>
    <property type="molecule type" value="Genomic_DNA"/>
</dbReference>
<dbReference type="InterPro" id="IPR022791">
    <property type="entry name" value="L-PG_synthase/AglD"/>
</dbReference>
<evidence type="ECO:0000256" key="6">
    <source>
        <dbReference type="SAM" id="Phobius"/>
    </source>
</evidence>
<keyword evidence="8" id="KW-1185">Reference proteome</keyword>
<sequence length="315" mass="31597">MAGVGDVASRLAQLRWGWLSVALMLSAASLAVYGELHRLLLAYGGSRLPGRTVQAVTIAGNAVSLTVPAAGAAAGSAYAVSALHIRGVSLALSAWAVGMAGIVATIVLVVLAPLGLAGDGLLSLPVGGGVSALLLVLVIGAYVLLRKQRVLAWAGRRAVWVARRLPVLRRMTAATPAQAATGFSEWVTGRVLDPGQGTLVMAAAVATWVLDFLALAGCVAAAAAPVPWPAVAVGYLVVQASILVRLTPGGAGPAETGLLAVLIGGGVPAGSAAIAVVLYRAISWVGPAVVGWCVFLALGEHQVAAGHRRSADGQC</sequence>
<feature type="transmembrane region" description="Helical" evidence="6">
    <location>
        <begin position="16"/>
        <end position="33"/>
    </location>
</feature>
<accession>A0ABX1S7S4</accession>
<keyword evidence="2" id="KW-1003">Cell membrane</keyword>
<comment type="subcellular location">
    <subcellularLocation>
        <location evidence="1">Cell membrane</location>
        <topology evidence="1">Multi-pass membrane protein</topology>
    </subcellularLocation>
</comment>
<comment type="caution">
    <text evidence="7">The sequence shown here is derived from an EMBL/GenBank/DDBJ whole genome shotgun (WGS) entry which is preliminary data.</text>
</comment>
<dbReference type="Proteomes" id="UP000820669">
    <property type="component" value="Unassembled WGS sequence"/>
</dbReference>
<evidence type="ECO:0000256" key="1">
    <source>
        <dbReference type="ARBA" id="ARBA00004651"/>
    </source>
</evidence>